<dbReference type="Pfam" id="PF00646">
    <property type="entry name" value="F-box"/>
    <property type="match status" value="1"/>
</dbReference>
<name>A0A481YTE3_9VIRU</name>
<evidence type="ECO:0000313" key="2">
    <source>
        <dbReference type="EMBL" id="QBK86359.1"/>
    </source>
</evidence>
<accession>A0A481YTE3</accession>
<reference evidence="2" key="1">
    <citation type="journal article" date="2019" name="MBio">
        <title>Virus Genomes from Deep Sea Sediments Expand the Ocean Megavirome and Support Independent Origins of Viral Gigantism.</title>
        <authorList>
            <person name="Backstrom D."/>
            <person name="Yutin N."/>
            <person name="Jorgensen S.L."/>
            <person name="Dharamshi J."/>
            <person name="Homa F."/>
            <person name="Zaremba-Niedwiedzka K."/>
            <person name="Spang A."/>
            <person name="Wolf Y.I."/>
            <person name="Koonin E.V."/>
            <person name="Ettema T.J."/>
        </authorList>
    </citation>
    <scope>NUCLEOTIDE SEQUENCE</scope>
</reference>
<dbReference type="InterPro" id="IPR001810">
    <property type="entry name" value="F-box_dom"/>
</dbReference>
<feature type="domain" description="F-box" evidence="1">
    <location>
        <begin position="1"/>
        <end position="48"/>
    </location>
</feature>
<protein>
    <submittedName>
        <fullName evidence="2">F-box domain protein</fullName>
    </submittedName>
</protein>
<gene>
    <name evidence="2" type="ORF">LCMAC102_01540</name>
</gene>
<dbReference type="InterPro" id="IPR036047">
    <property type="entry name" value="F-box-like_dom_sf"/>
</dbReference>
<dbReference type="SUPFAM" id="SSF81383">
    <property type="entry name" value="F-box domain"/>
    <property type="match status" value="1"/>
</dbReference>
<dbReference type="EMBL" id="MK500334">
    <property type="protein sequence ID" value="QBK86359.1"/>
    <property type="molecule type" value="Genomic_DNA"/>
</dbReference>
<evidence type="ECO:0000259" key="1">
    <source>
        <dbReference type="PROSITE" id="PS50181"/>
    </source>
</evidence>
<organism evidence="2">
    <name type="scientific">Marseillevirus LCMAC102</name>
    <dbReference type="NCBI Taxonomy" id="2506603"/>
    <lineage>
        <taxon>Viruses</taxon>
        <taxon>Varidnaviria</taxon>
        <taxon>Bamfordvirae</taxon>
        <taxon>Nucleocytoviricota</taxon>
        <taxon>Megaviricetes</taxon>
        <taxon>Pimascovirales</taxon>
        <taxon>Pimascovirales incertae sedis</taxon>
        <taxon>Marseilleviridae</taxon>
    </lineage>
</organism>
<dbReference type="PROSITE" id="PS50181">
    <property type="entry name" value="FBOX"/>
    <property type="match status" value="1"/>
</dbReference>
<proteinExistence type="predicted"/>
<sequence length="295" mass="33797">MSIDIPDEILLLIFDYCDSKTTQNIRLGCKKFGRVIDNINRLKCFESVKFVKCLDNQLRDFSGGVEYIISDEQPDHPSIKKITSKEIEEYIINRKPYKITNDFIETIIDALCDIDINYLNRLQLPNILLLYSSWNSVLRKAKNREKGDIFLFSNASIVEPCRRGLFYGRKWGDYGTEGGQIASVKVWIVSKKCTNWSCHTHPSFGSSGIDEHLPGILFLGKKEGDAVIFPFRGKEVKLICRQLPYRYGSAPFEEIFKSVTSKGCCCDPDGFIPRLSMKKQKAKLQHLHSTYVQSL</sequence>